<evidence type="ECO:0000313" key="4">
    <source>
        <dbReference type="EMBL" id="QDP98220.1"/>
    </source>
</evidence>
<sequence length="391" mass="41949">MGRRTSPDRQGRSVQDHERPVRPRSVRRASPSPPCPREHQIALPIRVPDVARYVFIGAGAVGSAIGGLLAQQQIDVLLVARGDHAQAMINNGLTVRCPDLSFTVRPKTVTGPEQARLRVDDVLVLTTKSHQAEAAVQTWADAPVYDGDAEVGRAGERLPILIALNGVAGEEIALRYFDRVYAVCVWTPVVMIEPGEVLVRSVPRRGVFHVGRYGGSTDRAADDALLDTVAKDWQSAAFTVHRPAAVMEWKYRKLISNLSNVFQALLGDTSQAGELKEAADAEARRVLSAAGIAVTSDEDERAAREDSFHVQPIPGEPAELGGSTWQSLVRGTGSIETDYLNGEIALIGRRVGHPAPINARLAGLARSAARNGLRPGAVGVDELTAILTGSE</sequence>
<dbReference type="OrthoDB" id="9796561at2"/>
<dbReference type="SUPFAM" id="SSF48179">
    <property type="entry name" value="6-phosphogluconate dehydrogenase C-terminal domain-like"/>
    <property type="match status" value="1"/>
</dbReference>
<dbReference type="PANTHER" id="PTHR21708:SF26">
    <property type="entry name" value="2-DEHYDROPANTOATE 2-REDUCTASE"/>
    <property type="match status" value="1"/>
</dbReference>
<accession>A0A516Q459</accession>
<dbReference type="InterPro" id="IPR013752">
    <property type="entry name" value="KPA_reductase"/>
</dbReference>
<dbReference type="InterPro" id="IPR013328">
    <property type="entry name" value="6PGD_dom2"/>
</dbReference>
<feature type="region of interest" description="Disordered" evidence="1">
    <location>
        <begin position="1"/>
        <end position="39"/>
    </location>
</feature>
<dbReference type="SUPFAM" id="SSF51735">
    <property type="entry name" value="NAD(P)-binding Rossmann-fold domains"/>
    <property type="match status" value="1"/>
</dbReference>
<dbReference type="AlphaFoldDB" id="A0A516Q459"/>
<gene>
    <name evidence="4" type="ORF">FOE78_22005</name>
</gene>
<dbReference type="Pfam" id="PF08546">
    <property type="entry name" value="ApbA_C"/>
    <property type="match status" value="1"/>
</dbReference>
<feature type="domain" description="Ketopantoate reductase C-terminal" evidence="3">
    <location>
        <begin position="247"/>
        <end position="366"/>
    </location>
</feature>
<proteinExistence type="predicted"/>
<dbReference type="Pfam" id="PF02558">
    <property type="entry name" value="ApbA"/>
    <property type="match status" value="1"/>
</dbReference>
<evidence type="ECO:0000313" key="5">
    <source>
        <dbReference type="Proteomes" id="UP000319263"/>
    </source>
</evidence>
<dbReference type="Proteomes" id="UP000319263">
    <property type="component" value="Chromosome"/>
</dbReference>
<protein>
    <submittedName>
        <fullName evidence="4">Ketopantoate reductase family protein</fullName>
    </submittedName>
</protein>
<dbReference type="Gene3D" id="3.40.50.720">
    <property type="entry name" value="NAD(P)-binding Rossmann-like Domain"/>
    <property type="match status" value="1"/>
</dbReference>
<name>A0A516Q459_9ACTN</name>
<dbReference type="InterPro" id="IPR013332">
    <property type="entry name" value="KPR_N"/>
</dbReference>
<keyword evidence="5" id="KW-1185">Reference proteome</keyword>
<dbReference type="GO" id="GO:0005737">
    <property type="term" value="C:cytoplasm"/>
    <property type="evidence" value="ECO:0007669"/>
    <property type="project" value="TreeGrafter"/>
</dbReference>
<dbReference type="Gene3D" id="1.10.1040.10">
    <property type="entry name" value="N-(1-d-carboxylethyl)-l-norvaline Dehydrogenase, domain 2"/>
    <property type="match status" value="1"/>
</dbReference>
<feature type="compositionally biased region" description="Basic and acidic residues" evidence="1">
    <location>
        <begin position="1"/>
        <end position="21"/>
    </location>
</feature>
<dbReference type="KEGG" id="mik:FOE78_22005"/>
<reference evidence="4 5" key="1">
    <citation type="submission" date="2019-07" db="EMBL/GenBank/DDBJ databases">
        <title>Microlunatus dokdonensis sp. nov. isolated from the rhizospheric soil of the wild plant Elymus tsukushiensis.</title>
        <authorList>
            <person name="Ghim S.-Y."/>
            <person name="Hwang Y.-J."/>
            <person name="Son J.-S."/>
            <person name="Shin J.-H."/>
        </authorList>
    </citation>
    <scope>NUCLEOTIDE SEQUENCE [LARGE SCALE GENOMIC DNA]</scope>
    <source>
        <strain evidence="4 5">KUDC0627</strain>
    </source>
</reference>
<evidence type="ECO:0000259" key="3">
    <source>
        <dbReference type="Pfam" id="PF08546"/>
    </source>
</evidence>
<dbReference type="InterPro" id="IPR008927">
    <property type="entry name" value="6-PGluconate_DH-like_C_sf"/>
</dbReference>
<dbReference type="InterPro" id="IPR051402">
    <property type="entry name" value="KPR-Related"/>
</dbReference>
<dbReference type="InterPro" id="IPR036291">
    <property type="entry name" value="NAD(P)-bd_dom_sf"/>
</dbReference>
<dbReference type="EMBL" id="CP041692">
    <property type="protein sequence ID" value="QDP98220.1"/>
    <property type="molecule type" value="Genomic_DNA"/>
</dbReference>
<organism evidence="4 5">
    <name type="scientific">Microlunatus elymi</name>
    <dbReference type="NCBI Taxonomy" id="2596828"/>
    <lineage>
        <taxon>Bacteria</taxon>
        <taxon>Bacillati</taxon>
        <taxon>Actinomycetota</taxon>
        <taxon>Actinomycetes</taxon>
        <taxon>Propionibacteriales</taxon>
        <taxon>Propionibacteriaceae</taxon>
        <taxon>Microlunatus</taxon>
    </lineage>
</organism>
<dbReference type="PANTHER" id="PTHR21708">
    <property type="entry name" value="PROBABLE 2-DEHYDROPANTOATE 2-REDUCTASE"/>
    <property type="match status" value="1"/>
</dbReference>
<evidence type="ECO:0000256" key="1">
    <source>
        <dbReference type="SAM" id="MobiDB-lite"/>
    </source>
</evidence>
<feature type="domain" description="Ketopantoate reductase N-terminal" evidence="2">
    <location>
        <begin position="54"/>
        <end position="201"/>
    </location>
</feature>
<evidence type="ECO:0000259" key="2">
    <source>
        <dbReference type="Pfam" id="PF02558"/>
    </source>
</evidence>